<dbReference type="InterPro" id="IPR019510">
    <property type="entry name" value="AKAP7-like_phosphoesterase"/>
</dbReference>
<dbReference type="EMBL" id="HBII01035255">
    <property type="protein sequence ID" value="CAE0355825.1"/>
    <property type="molecule type" value="Transcribed_RNA"/>
</dbReference>
<proteinExistence type="predicted"/>
<protein>
    <recommendedName>
        <fullName evidence="1">A-kinase anchor protein 7-like phosphoesterase domain-containing protein</fullName>
    </recommendedName>
</protein>
<dbReference type="PANTHER" id="PTHR13360">
    <property type="entry name" value="ACTIVATING SIGNAL COINTEGRATOR 1 COMPLEX SUBUNIT 1"/>
    <property type="match status" value="1"/>
</dbReference>
<dbReference type="GO" id="GO:0006307">
    <property type="term" value="P:DNA alkylation repair"/>
    <property type="evidence" value="ECO:0007669"/>
    <property type="project" value="InterPro"/>
</dbReference>
<organism evidence="2">
    <name type="scientific">Euplotes harpa</name>
    <dbReference type="NCBI Taxonomy" id="151035"/>
    <lineage>
        <taxon>Eukaryota</taxon>
        <taxon>Sar</taxon>
        <taxon>Alveolata</taxon>
        <taxon>Ciliophora</taxon>
        <taxon>Intramacronucleata</taxon>
        <taxon>Spirotrichea</taxon>
        <taxon>Hypotrichia</taxon>
        <taxon>Euplotida</taxon>
        <taxon>Euplotidae</taxon>
        <taxon>Euplotes</taxon>
    </lineage>
</organism>
<dbReference type="GO" id="GO:0006355">
    <property type="term" value="P:regulation of DNA-templated transcription"/>
    <property type="evidence" value="ECO:0007669"/>
    <property type="project" value="TreeGrafter"/>
</dbReference>
<dbReference type="AlphaFoldDB" id="A0A7S3NE22"/>
<gene>
    <name evidence="2" type="ORF">EHAR0213_LOCUS14742</name>
</gene>
<accession>A0A7S3NE22</accession>
<evidence type="ECO:0000259" key="1">
    <source>
        <dbReference type="Pfam" id="PF10469"/>
    </source>
</evidence>
<dbReference type="Pfam" id="PF10469">
    <property type="entry name" value="AKAP7_NLS"/>
    <property type="match status" value="1"/>
</dbReference>
<dbReference type="InterPro" id="IPR009210">
    <property type="entry name" value="ASCC1"/>
</dbReference>
<dbReference type="PANTHER" id="PTHR13360:SF1">
    <property type="entry name" value="ACTIVATING SIGNAL COINTEGRATOR 1 COMPLEX SUBUNIT 1"/>
    <property type="match status" value="1"/>
</dbReference>
<dbReference type="GO" id="GO:0005634">
    <property type="term" value="C:nucleus"/>
    <property type="evidence" value="ECO:0007669"/>
    <property type="project" value="TreeGrafter"/>
</dbReference>
<dbReference type="Gene3D" id="3.90.1140.10">
    <property type="entry name" value="Cyclic phosphodiesterase"/>
    <property type="match status" value="1"/>
</dbReference>
<evidence type="ECO:0000313" key="2">
    <source>
        <dbReference type="EMBL" id="CAE0355825.1"/>
    </source>
</evidence>
<name>A0A7S3NE22_9SPIT</name>
<sequence length="368" mass="42470">MDPLRFAKFEFEETEVDGVVYRLPVIDLKKEVFQAPKRKQKNNKEDDVSRYKFAQQFYRNVEDEEEQNCQPSYQVNVGDGMEEIVDAANDLEEQVDFEADKLASNDKEDQSSLYKEALKKESPVFVPKIKKETQFDTEARQFTHCLYLPVTSKQLSKKLVDFQYKVESFDGGKSLYDQWFVEESTFHFTLLLLPLTNKEAVSKAAEVIQALQPELEKFLADKDFVLTVRGVGHFTMPGQADESSVLYAEIAENKHYDTLVDLTDMIIKRMLLENVIYENELGFIEYDEQLDKYFVKFHLSLINTSLFKIEGEYIGFQGKPIVEKFKNENFGTFKPKTISLSRRKAVDGAHASSLARGTIPTDVEITIQ</sequence>
<reference evidence="2" key="1">
    <citation type="submission" date="2021-01" db="EMBL/GenBank/DDBJ databases">
        <authorList>
            <person name="Corre E."/>
            <person name="Pelletier E."/>
            <person name="Niang G."/>
            <person name="Scheremetjew M."/>
            <person name="Finn R."/>
            <person name="Kale V."/>
            <person name="Holt S."/>
            <person name="Cochrane G."/>
            <person name="Meng A."/>
            <person name="Brown T."/>
            <person name="Cohen L."/>
        </authorList>
    </citation>
    <scope>NUCLEOTIDE SEQUENCE</scope>
    <source>
        <strain evidence="2">FSP1.4</strain>
    </source>
</reference>
<feature type="domain" description="A-kinase anchor protein 7-like phosphoesterase" evidence="1">
    <location>
        <begin position="142"/>
        <end position="345"/>
    </location>
</feature>